<evidence type="ECO:0000256" key="3">
    <source>
        <dbReference type="ARBA" id="ARBA00022723"/>
    </source>
</evidence>
<dbReference type="SUPFAM" id="SSF48264">
    <property type="entry name" value="Cytochrome P450"/>
    <property type="match status" value="1"/>
</dbReference>
<reference evidence="5 6" key="1">
    <citation type="submission" date="2024-02" db="EMBL/GenBank/DDBJ databases">
        <authorList>
            <person name="Daric V."/>
            <person name="Darras S."/>
        </authorList>
    </citation>
    <scope>NUCLEOTIDE SEQUENCE [LARGE SCALE GENOMIC DNA]</scope>
</reference>
<keyword evidence="6" id="KW-1185">Reference proteome</keyword>
<protein>
    <submittedName>
        <fullName evidence="5">Uncharacterized protein</fullName>
    </submittedName>
</protein>
<dbReference type="InterPro" id="IPR036396">
    <property type="entry name" value="Cyt_P450_sf"/>
</dbReference>
<evidence type="ECO:0000256" key="4">
    <source>
        <dbReference type="ARBA" id="ARBA00023004"/>
    </source>
</evidence>
<evidence type="ECO:0000313" key="5">
    <source>
        <dbReference type="EMBL" id="CAK8671504.1"/>
    </source>
</evidence>
<dbReference type="InterPro" id="IPR050182">
    <property type="entry name" value="Cytochrome_P450_fam2"/>
</dbReference>
<keyword evidence="3" id="KW-0479">Metal-binding</keyword>
<evidence type="ECO:0000313" key="6">
    <source>
        <dbReference type="Proteomes" id="UP001642483"/>
    </source>
</evidence>
<dbReference type="Gene3D" id="1.10.630.10">
    <property type="entry name" value="Cytochrome P450"/>
    <property type="match status" value="1"/>
</dbReference>
<evidence type="ECO:0000256" key="2">
    <source>
        <dbReference type="ARBA" id="ARBA00010617"/>
    </source>
</evidence>
<keyword evidence="4" id="KW-0408">Iron</keyword>
<dbReference type="PRINTS" id="PR00463">
    <property type="entry name" value="EP450I"/>
</dbReference>
<comment type="caution">
    <text evidence="5">The sequence shown here is derived from an EMBL/GenBank/DDBJ whole genome shotgun (WGS) entry which is preliminary data.</text>
</comment>
<dbReference type="EMBL" id="CAWYQH010000001">
    <property type="protein sequence ID" value="CAK8671504.1"/>
    <property type="molecule type" value="Genomic_DNA"/>
</dbReference>
<dbReference type="PANTHER" id="PTHR24300:SF397">
    <property type="entry name" value="CYTOCHROME P450 2U1"/>
    <property type="match status" value="1"/>
</dbReference>
<accession>A0ABP0EVS0</accession>
<comment type="similarity">
    <text evidence="2">Belongs to the cytochrome P450 family.</text>
</comment>
<dbReference type="PANTHER" id="PTHR24300">
    <property type="entry name" value="CYTOCHROME P450 508A4-RELATED"/>
    <property type="match status" value="1"/>
</dbReference>
<dbReference type="InterPro" id="IPR002401">
    <property type="entry name" value="Cyt_P450_E_grp-I"/>
</dbReference>
<organism evidence="5 6">
    <name type="scientific">Clavelina lepadiformis</name>
    <name type="common">Light-bulb sea squirt</name>
    <name type="synonym">Ascidia lepadiformis</name>
    <dbReference type="NCBI Taxonomy" id="159417"/>
    <lineage>
        <taxon>Eukaryota</taxon>
        <taxon>Metazoa</taxon>
        <taxon>Chordata</taxon>
        <taxon>Tunicata</taxon>
        <taxon>Ascidiacea</taxon>
        <taxon>Aplousobranchia</taxon>
        <taxon>Clavelinidae</taxon>
        <taxon>Clavelina</taxon>
    </lineage>
</organism>
<comment type="cofactor">
    <cofactor evidence="1">
        <name>heme</name>
        <dbReference type="ChEBI" id="CHEBI:30413"/>
    </cofactor>
</comment>
<sequence length="137" mass="15427">MAGVDTVFLNTYDALNTAFVKQGDVFSGRTTLGLFHEALGDNGVAFVDYDDKMQNQRKFAIQALKRLGVGKREMENTINVELCHFANYLKTKLGKPINLQSDFGNMTSNVISVAAFGRRFDYDDPKFKKLFELVSKQ</sequence>
<gene>
    <name evidence="5" type="ORF">CVLEPA_LOCUS563</name>
</gene>
<dbReference type="Pfam" id="PF00067">
    <property type="entry name" value="p450"/>
    <property type="match status" value="1"/>
</dbReference>
<dbReference type="Proteomes" id="UP001642483">
    <property type="component" value="Unassembled WGS sequence"/>
</dbReference>
<evidence type="ECO:0000256" key="1">
    <source>
        <dbReference type="ARBA" id="ARBA00001971"/>
    </source>
</evidence>
<name>A0ABP0EVS0_CLALP</name>
<dbReference type="InterPro" id="IPR001128">
    <property type="entry name" value="Cyt_P450"/>
</dbReference>
<proteinExistence type="inferred from homology"/>